<gene>
    <name evidence="3" type="ORF">P0668D04.5</name>
    <name evidence="2" type="ORF">P0701F11.24</name>
</gene>
<dbReference type="EMBL" id="AP005426">
    <property type="protein sequence ID" value="BAD33484.1"/>
    <property type="molecule type" value="Genomic_DNA"/>
</dbReference>
<dbReference type="AlphaFoldDB" id="Q6ERR2"/>
<protein>
    <submittedName>
        <fullName evidence="2">Uncharacterized protein</fullName>
    </submittedName>
</protein>
<reference evidence="3" key="1">
    <citation type="submission" date="2002-06" db="EMBL/GenBank/DDBJ databases">
        <title>Oryza sativa nipponbare(GA3) genomic DNA, chromosome 9, PAC clone:P0668D04.</title>
        <authorList>
            <person name="Sasaki T."/>
            <person name="Matsumoto T."/>
            <person name="Katayose Y."/>
        </authorList>
    </citation>
    <scope>NUCLEOTIDE SEQUENCE</scope>
</reference>
<reference evidence="2" key="2">
    <citation type="submission" date="2002-06" db="EMBL/GenBank/DDBJ databases">
        <title>Oryza sativa nipponbare(GA3) genomic DNA, chromosome 9, PAC clone:P0701F11.</title>
        <authorList>
            <person name="Sasaki T."/>
            <person name="Matsumoto T."/>
            <person name="Katayose Y."/>
        </authorList>
    </citation>
    <scope>NUCLEOTIDE SEQUENCE</scope>
</reference>
<feature type="region of interest" description="Disordered" evidence="1">
    <location>
        <begin position="16"/>
        <end position="97"/>
    </location>
</feature>
<reference evidence="4" key="3">
    <citation type="journal article" date="2005" name="Nature">
        <title>The map-based sequence of the rice genome.</title>
        <authorList>
            <consortium name="International rice genome sequencing project (IRGSP)"/>
            <person name="Matsumoto T."/>
            <person name="Wu J."/>
            <person name="Kanamori H."/>
            <person name="Katayose Y."/>
            <person name="Fujisawa M."/>
            <person name="Namiki N."/>
            <person name="Mizuno H."/>
            <person name="Yamamoto K."/>
            <person name="Antonio B.A."/>
            <person name="Baba T."/>
            <person name="Sakata K."/>
            <person name="Nagamura Y."/>
            <person name="Aoki H."/>
            <person name="Arikawa K."/>
            <person name="Arita K."/>
            <person name="Bito T."/>
            <person name="Chiden Y."/>
            <person name="Fujitsuka N."/>
            <person name="Fukunaka R."/>
            <person name="Hamada M."/>
            <person name="Harada C."/>
            <person name="Hayashi A."/>
            <person name="Hijishita S."/>
            <person name="Honda M."/>
            <person name="Hosokawa S."/>
            <person name="Ichikawa Y."/>
            <person name="Idonuma A."/>
            <person name="Iijima M."/>
            <person name="Ikeda M."/>
            <person name="Ikeno M."/>
            <person name="Ito K."/>
            <person name="Ito S."/>
            <person name="Ito T."/>
            <person name="Ito Y."/>
            <person name="Ito Y."/>
            <person name="Iwabuchi A."/>
            <person name="Kamiya K."/>
            <person name="Karasawa W."/>
            <person name="Kurita K."/>
            <person name="Katagiri S."/>
            <person name="Kikuta A."/>
            <person name="Kobayashi H."/>
            <person name="Kobayashi N."/>
            <person name="Machita K."/>
            <person name="Maehara T."/>
            <person name="Masukawa M."/>
            <person name="Mizubayashi T."/>
            <person name="Mukai Y."/>
            <person name="Nagasaki H."/>
            <person name="Nagata Y."/>
            <person name="Naito S."/>
            <person name="Nakashima M."/>
            <person name="Nakama Y."/>
            <person name="Nakamichi Y."/>
            <person name="Nakamura M."/>
            <person name="Meguro A."/>
            <person name="Negishi M."/>
            <person name="Ohta I."/>
            <person name="Ohta T."/>
            <person name="Okamoto M."/>
            <person name="Ono N."/>
            <person name="Saji S."/>
            <person name="Sakaguchi M."/>
            <person name="Sakai K."/>
            <person name="Shibata M."/>
            <person name="Shimokawa T."/>
            <person name="Song J."/>
            <person name="Takazaki Y."/>
            <person name="Terasawa K."/>
            <person name="Tsugane M."/>
            <person name="Tsuji K."/>
            <person name="Ueda S."/>
            <person name="Waki K."/>
            <person name="Yamagata H."/>
            <person name="Yamamoto M."/>
            <person name="Yamamoto S."/>
            <person name="Yamane H."/>
            <person name="Yoshiki S."/>
            <person name="Yoshihara R."/>
            <person name="Yukawa K."/>
            <person name="Zhong H."/>
            <person name="Yano M."/>
            <person name="Yuan Q."/>
            <person name="Ouyang S."/>
            <person name="Liu J."/>
            <person name="Jones K.M."/>
            <person name="Gansberger K."/>
            <person name="Moffat K."/>
            <person name="Hill J."/>
            <person name="Bera J."/>
            <person name="Fadrosh D."/>
            <person name="Jin S."/>
            <person name="Johri S."/>
            <person name="Kim M."/>
            <person name="Overton L."/>
            <person name="Reardon M."/>
            <person name="Tsitrin T."/>
            <person name="Vuong H."/>
            <person name="Weaver B."/>
            <person name="Ciecko A."/>
            <person name="Tallon L."/>
            <person name="Jackson J."/>
            <person name="Pai G."/>
            <person name="Aken S.V."/>
            <person name="Utterback T."/>
            <person name="Reidmuller S."/>
            <person name="Feldblyum T."/>
            <person name="Hsiao J."/>
            <person name="Zismann V."/>
            <person name="Iobst S."/>
            <person name="de Vazeille A.R."/>
            <person name="Buell C.R."/>
            <person name="Ying K."/>
            <person name="Li Y."/>
            <person name="Lu T."/>
            <person name="Huang Y."/>
            <person name="Zhao Q."/>
            <person name="Feng Q."/>
            <person name="Zhang L."/>
            <person name="Zhu J."/>
            <person name="Weng Q."/>
            <person name="Mu J."/>
            <person name="Lu Y."/>
            <person name="Fan D."/>
            <person name="Liu Y."/>
            <person name="Guan J."/>
            <person name="Zhang Y."/>
            <person name="Yu S."/>
            <person name="Liu X."/>
            <person name="Zhang Y."/>
            <person name="Hong G."/>
            <person name="Han B."/>
            <person name="Choisne N."/>
            <person name="Demange N."/>
            <person name="Orjeda G."/>
            <person name="Samain S."/>
            <person name="Cattolico L."/>
            <person name="Pelletier E."/>
            <person name="Couloux A."/>
            <person name="Segurens B."/>
            <person name="Wincker P."/>
            <person name="D'Hont A."/>
            <person name="Scarpelli C."/>
            <person name="Weissenbach J."/>
            <person name="Salanoubat M."/>
            <person name="Quetier F."/>
            <person name="Yu Y."/>
            <person name="Kim H.R."/>
            <person name="Rambo T."/>
            <person name="Currie J."/>
            <person name="Collura K."/>
            <person name="Luo M."/>
            <person name="Yang T."/>
            <person name="Ammiraju J.S.S."/>
            <person name="Engler F."/>
            <person name="Soderlund C."/>
            <person name="Wing R.A."/>
            <person name="Palmer L.E."/>
            <person name="de la Bastide M."/>
            <person name="Spiegel L."/>
            <person name="Nascimento L."/>
            <person name="Zutavern T."/>
            <person name="O'Shaughnessy A."/>
            <person name="Dike S."/>
            <person name="Dedhia N."/>
            <person name="Preston R."/>
            <person name="Balija V."/>
            <person name="McCombie W.R."/>
            <person name="Chow T."/>
            <person name="Chen H."/>
            <person name="Chung M."/>
            <person name="Chen C."/>
            <person name="Shaw J."/>
            <person name="Wu H."/>
            <person name="Hsiao K."/>
            <person name="Chao Y."/>
            <person name="Chu M."/>
            <person name="Cheng C."/>
            <person name="Hour A."/>
            <person name="Lee P."/>
            <person name="Lin S."/>
            <person name="Lin Y."/>
            <person name="Liou J."/>
            <person name="Liu S."/>
            <person name="Hsing Y."/>
            <person name="Raghuvanshi S."/>
            <person name="Mohanty A."/>
            <person name="Bharti A.K."/>
            <person name="Gaur A."/>
            <person name="Gupta V."/>
            <person name="Kumar D."/>
            <person name="Ravi V."/>
            <person name="Vij S."/>
            <person name="Kapur A."/>
            <person name="Khurana P."/>
            <person name="Khurana P."/>
            <person name="Khurana J.P."/>
            <person name="Tyagi A.K."/>
            <person name="Gaikwad K."/>
            <person name="Singh A."/>
            <person name="Dalal V."/>
            <person name="Srivastava S."/>
            <person name="Dixit A."/>
            <person name="Pal A.K."/>
            <person name="Ghazi I.A."/>
            <person name="Yadav M."/>
            <person name="Pandit A."/>
            <person name="Bhargava A."/>
            <person name="Sureshbabu K."/>
            <person name="Batra K."/>
            <person name="Sharma T.R."/>
            <person name="Mohapatra T."/>
            <person name="Singh N.K."/>
            <person name="Messing J."/>
            <person name="Nelson A.B."/>
            <person name="Fuks G."/>
            <person name="Kavchok S."/>
            <person name="Keizer G."/>
            <person name="Linton E."/>
            <person name="Llaca V."/>
            <person name="Song R."/>
            <person name="Tanyolac B."/>
            <person name="Young S."/>
            <person name="Ho-Il K."/>
            <person name="Hahn J.H."/>
            <person name="Sangsakoo G."/>
            <person name="Vanavichit A."/>
            <person name="de Mattos Luiz.A.T."/>
            <person name="Zimmer P.D."/>
            <person name="Malone G."/>
            <person name="Dellagostin O."/>
            <person name="de Oliveira A.C."/>
            <person name="Bevan M."/>
            <person name="Bancroft I."/>
            <person name="Minx P."/>
            <person name="Cordum H."/>
            <person name="Wilson R."/>
            <person name="Cheng Z."/>
            <person name="Jin W."/>
            <person name="Jiang J."/>
            <person name="Leong S.A."/>
            <person name="Iwama H."/>
            <person name="Gojobori T."/>
            <person name="Itoh T."/>
            <person name="Niimura Y."/>
            <person name="Fujii Y."/>
            <person name="Habara T."/>
            <person name="Sakai H."/>
            <person name="Sato Y."/>
            <person name="Wilson G."/>
            <person name="Kumar K."/>
            <person name="McCouch S."/>
            <person name="Juretic N."/>
            <person name="Hoen D."/>
            <person name="Wright S."/>
            <person name="Bruskiewich R."/>
            <person name="Bureau T."/>
            <person name="Miyao A."/>
            <person name="Hirochika H."/>
            <person name="Nishikawa T."/>
            <person name="Kadowaki K."/>
            <person name="Sugiura M."/>
            <person name="Burr B."/>
            <person name="Sasaki T."/>
        </authorList>
    </citation>
    <scope>NUCLEOTIDE SEQUENCE [LARGE SCALE GENOMIC DNA]</scope>
    <source>
        <strain evidence="4">cv. Nipponbare</strain>
    </source>
</reference>
<evidence type="ECO:0000313" key="4">
    <source>
        <dbReference type="Proteomes" id="UP000000763"/>
    </source>
</evidence>
<name>Q6ERR2_ORYSJ</name>
<sequence>MDELLLLLAATDGLIEHSICPGRPGPAARATGRDRARQSAGRGPGPRTPARRSSHARNGDADVQQPPRTTHQWRRRHAAASGGSEIEPGRRGADASRRALGVVASVGWVERTTGLAS</sequence>
<evidence type="ECO:0000313" key="3">
    <source>
        <dbReference type="EMBL" id="BAD33484.1"/>
    </source>
</evidence>
<reference evidence="4" key="4">
    <citation type="journal article" date="2008" name="Nucleic Acids Res.">
        <title>The rice annotation project database (RAP-DB): 2008 update.</title>
        <authorList>
            <consortium name="The rice annotation project (RAP)"/>
        </authorList>
    </citation>
    <scope>GENOME REANNOTATION</scope>
    <source>
        <strain evidence="4">cv. Nipponbare</strain>
    </source>
</reference>
<evidence type="ECO:0000256" key="1">
    <source>
        <dbReference type="SAM" id="MobiDB-lite"/>
    </source>
</evidence>
<dbReference type="Proteomes" id="UP000000763">
    <property type="component" value="Chromosome 9"/>
</dbReference>
<evidence type="ECO:0000313" key="2">
    <source>
        <dbReference type="EMBL" id="BAD28658.1"/>
    </source>
</evidence>
<accession>Q6ERR2</accession>
<organism evidence="2 4">
    <name type="scientific">Oryza sativa subsp. japonica</name>
    <name type="common">Rice</name>
    <dbReference type="NCBI Taxonomy" id="39947"/>
    <lineage>
        <taxon>Eukaryota</taxon>
        <taxon>Viridiplantae</taxon>
        <taxon>Streptophyta</taxon>
        <taxon>Embryophyta</taxon>
        <taxon>Tracheophyta</taxon>
        <taxon>Spermatophyta</taxon>
        <taxon>Magnoliopsida</taxon>
        <taxon>Liliopsida</taxon>
        <taxon>Poales</taxon>
        <taxon>Poaceae</taxon>
        <taxon>BOP clade</taxon>
        <taxon>Oryzoideae</taxon>
        <taxon>Oryzeae</taxon>
        <taxon>Oryzinae</taxon>
        <taxon>Oryza</taxon>
        <taxon>Oryza sativa</taxon>
    </lineage>
</organism>
<proteinExistence type="predicted"/>
<dbReference type="EMBL" id="AP005429">
    <property type="protein sequence ID" value="BAD28658.1"/>
    <property type="molecule type" value="Genomic_DNA"/>
</dbReference>
<feature type="compositionally biased region" description="Basic and acidic residues" evidence="1">
    <location>
        <begin position="87"/>
        <end position="97"/>
    </location>
</feature>